<comment type="caution">
    <text evidence="1">The sequence shown here is derived from an EMBL/GenBank/DDBJ whole genome shotgun (WGS) entry which is preliminary data.</text>
</comment>
<dbReference type="Proteomes" id="UP000257030">
    <property type="component" value="Unassembled WGS sequence"/>
</dbReference>
<name>A0A3D9DNC7_9FLAO</name>
<protein>
    <submittedName>
        <fullName evidence="1">Uncharacterized protein</fullName>
    </submittedName>
</protein>
<keyword evidence="2" id="KW-1185">Reference proteome</keyword>
<gene>
    <name evidence="1" type="ORF">DRF60_06760</name>
</gene>
<dbReference type="EMBL" id="QNUH01000004">
    <property type="protein sequence ID" value="REC79518.1"/>
    <property type="molecule type" value="Genomic_DNA"/>
</dbReference>
<dbReference type="OrthoDB" id="1275017at2"/>
<dbReference type="AlphaFoldDB" id="A0A3D9DNC7"/>
<accession>A0A3D9DNC7</accession>
<organism evidence="1 2">
    <name type="scientific">Chryseobacterium elymi</name>
    <dbReference type="NCBI Taxonomy" id="395936"/>
    <lineage>
        <taxon>Bacteria</taxon>
        <taxon>Pseudomonadati</taxon>
        <taxon>Bacteroidota</taxon>
        <taxon>Flavobacteriia</taxon>
        <taxon>Flavobacteriales</taxon>
        <taxon>Weeksellaceae</taxon>
        <taxon>Chryseobacterium group</taxon>
        <taxon>Chryseobacterium</taxon>
    </lineage>
</organism>
<proteinExistence type="predicted"/>
<evidence type="ECO:0000313" key="1">
    <source>
        <dbReference type="EMBL" id="REC79518.1"/>
    </source>
</evidence>
<evidence type="ECO:0000313" key="2">
    <source>
        <dbReference type="Proteomes" id="UP000257030"/>
    </source>
</evidence>
<reference evidence="1 2" key="1">
    <citation type="journal article" date="2010" name="Syst. Appl. Microbiol.">
        <title>Four new species of Chryseobacterium from the rhizosphere of coastal sand dune plants, Chryseobacterium elymi sp. nov., Chryseobacterium hagamense sp. nov., Chryseobacterium lathyri sp. nov. and Chryseobacterium rhizosphaerae sp. nov.</title>
        <authorList>
            <person name="Cho S.H."/>
            <person name="Lee K.S."/>
            <person name="Shin D.S."/>
            <person name="Han J.H."/>
            <person name="Park K.S."/>
            <person name="Lee C.H."/>
            <person name="Park K.H."/>
            <person name="Kim S.B."/>
        </authorList>
    </citation>
    <scope>NUCLEOTIDE SEQUENCE [LARGE SCALE GENOMIC DNA]</scope>
    <source>
        <strain evidence="1 2">KCTC 22547</strain>
    </source>
</reference>
<sequence>MLTNACFIEIEGLDLENIKKIMEKEDKPVSDEEAEEIGEFLKLLTSITIKEFFSPKNNLE</sequence>